<name>A0A223V8H1_9FLAO</name>
<evidence type="ECO:0000313" key="1">
    <source>
        <dbReference type="EMBL" id="ASV31703.1"/>
    </source>
</evidence>
<evidence type="ECO:0000313" key="2">
    <source>
        <dbReference type="Proteomes" id="UP000215244"/>
    </source>
</evidence>
<accession>A0A223V8H1</accession>
<keyword evidence="2" id="KW-1185">Reference proteome</keyword>
<protein>
    <submittedName>
        <fullName evidence="1">Uncharacterized protein</fullName>
    </submittedName>
</protein>
<organism evidence="1 2">
    <name type="scientific">Maribacter cobaltidurans</name>
    <dbReference type="NCBI Taxonomy" id="1178778"/>
    <lineage>
        <taxon>Bacteria</taxon>
        <taxon>Pseudomonadati</taxon>
        <taxon>Bacteroidota</taxon>
        <taxon>Flavobacteriia</taxon>
        <taxon>Flavobacteriales</taxon>
        <taxon>Flavobacteriaceae</taxon>
        <taxon>Maribacter</taxon>
    </lineage>
</organism>
<proteinExistence type="predicted"/>
<reference evidence="1 2" key="1">
    <citation type="submission" date="2017-08" db="EMBL/GenBank/DDBJ databases">
        <title>The complete genome sequence of Maribacter sp. B1, isolated from deep-sea sediment.</title>
        <authorList>
            <person name="Wu Y.-H."/>
            <person name="Cheng H."/>
            <person name="Xu X.-W."/>
        </authorList>
    </citation>
    <scope>NUCLEOTIDE SEQUENCE [LARGE SCALE GENOMIC DNA]</scope>
    <source>
        <strain evidence="1 2">B1</strain>
    </source>
</reference>
<gene>
    <name evidence="1" type="ORF">CJ263_16605</name>
</gene>
<sequence>MKTSIDEGYYRWTTSLIEKKMFFLVELFRFAHHVAKKSSFQKNSCSRILLTPNLPRYGSIKLRNGYMVSLGRKGNVYYEGLVMCINDKESTK</sequence>
<dbReference type="EMBL" id="CP022957">
    <property type="protein sequence ID" value="ASV31703.1"/>
    <property type="molecule type" value="Genomic_DNA"/>
</dbReference>
<dbReference type="Proteomes" id="UP000215244">
    <property type="component" value="Chromosome"/>
</dbReference>
<dbReference type="KEGG" id="marb:CJ263_16605"/>
<dbReference type="AlphaFoldDB" id="A0A223V8H1"/>